<reference evidence="1" key="1">
    <citation type="submission" date="2019-11" db="EMBL/GenBank/DDBJ databases">
        <title>Nori genome reveals adaptations in red seaweeds to the harsh intertidal environment.</title>
        <authorList>
            <person name="Wang D."/>
            <person name="Mao Y."/>
        </authorList>
    </citation>
    <scope>NUCLEOTIDE SEQUENCE</scope>
    <source>
        <tissue evidence="1">Gametophyte</tissue>
    </source>
</reference>
<sequence>MASPADLPAAPHPPSVSNGEAGDMSDAHSSGAPKPRVLTSEEAAVYDRQIRLWGLEAQQRLSAARLLLVGTLPSHLGAELAKNLVLAGIARLTLCPFPSSAASTPSFLGATPDAFVAALSEMNPHVAVEVLPPSPTTPALAGYAAVCALELGARYEAVLADTARAAGVPFFSGRTAGLYGGLFIDAGDWTCAGGGAPPPAAQVPAEGGGAEVPPTAPATITTSFPTHAAARGVKASESVVGWGVMAALGELADASAGSDAHGASGGGNDAAASPAKDAPLAACLGGIWGREVIKVASGVGVPLRNFFWFDGRTGAGVVEVVGM</sequence>
<protein>
    <submittedName>
        <fullName evidence="1">Uncharacterized protein</fullName>
    </submittedName>
</protein>
<comment type="caution">
    <text evidence="1">The sequence shown here is derived from an EMBL/GenBank/DDBJ whole genome shotgun (WGS) entry which is preliminary data.</text>
</comment>
<gene>
    <name evidence="1" type="ORF">I4F81_012593</name>
</gene>
<dbReference type="EMBL" id="CM020620">
    <property type="protein sequence ID" value="KAK1870131.1"/>
    <property type="molecule type" value="Genomic_DNA"/>
</dbReference>
<organism evidence="1 2">
    <name type="scientific">Pyropia yezoensis</name>
    <name type="common">Susabi-nori</name>
    <name type="synonym">Porphyra yezoensis</name>
    <dbReference type="NCBI Taxonomy" id="2788"/>
    <lineage>
        <taxon>Eukaryota</taxon>
        <taxon>Rhodophyta</taxon>
        <taxon>Bangiophyceae</taxon>
        <taxon>Bangiales</taxon>
        <taxon>Bangiaceae</taxon>
        <taxon>Pyropia</taxon>
    </lineage>
</organism>
<evidence type="ECO:0000313" key="1">
    <source>
        <dbReference type="EMBL" id="KAK1870131.1"/>
    </source>
</evidence>
<proteinExistence type="predicted"/>
<dbReference type="Proteomes" id="UP000798662">
    <property type="component" value="Chromosome 3"/>
</dbReference>
<accession>A0ACC3CJJ1</accession>
<keyword evidence="2" id="KW-1185">Reference proteome</keyword>
<evidence type="ECO:0000313" key="2">
    <source>
        <dbReference type="Proteomes" id="UP000798662"/>
    </source>
</evidence>
<name>A0ACC3CJJ1_PYRYE</name>